<dbReference type="Proteomes" id="UP000464787">
    <property type="component" value="Chromosome"/>
</dbReference>
<organism evidence="1 2">
    <name type="scientific">Xylophilus rhododendri</name>
    <dbReference type="NCBI Taxonomy" id="2697032"/>
    <lineage>
        <taxon>Bacteria</taxon>
        <taxon>Pseudomonadati</taxon>
        <taxon>Pseudomonadota</taxon>
        <taxon>Betaproteobacteria</taxon>
        <taxon>Burkholderiales</taxon>
        <taxon>Xylophilus</taxon>
    </lineage>
</organism>
<protein>
    <recommendedName>
        <fullName evidence="3">Histidine kinase</fullName>
    </recommendedName>
</protein>
<dbReference type="RefSeq" id="WP_160551579.1">
    <property type="nucleotide sequence ID" value="NZ_CP047650.1"/>
</dbReference>
<evidence type="ECO:0000313" key="2">
    <source>
        <dbReference type="Proteomes" id="UP000464787"/>
    </source>
</evidence>
<accession>A0A857J4V6</accession>
<dbReference type="EMBL" id="CP047650">
    <property type="protein sequence ID" value="QHI98062.1"/>
    <property type="molecule type" value="Genomic_DNA"/>
</dbReference>
<evidence type="ECO:0008006" key="3">
    <source>
        <dbReference type="Google" id="ProtNLM"/>
    </source>
</evidence>
<dbReference type="AlphaFoldDB" id="A0A857J4V6"/>
<name>A0A857J4V6_9BURK</name>
<proteinExistence type="predicted"/>
<sequence length="218" mass="24160">MSDSNSTAWLAAGVRHELFMRVLPALRHDMAGPLSVARMGATVLKRYIAAQPFDPALCLKRMEQTDEQLNQLLLSIRTLSRWDVESTDRVIPTPALHATLHLARPMLDLQGIVLETTEVDAPASWPQLQPARALYMVLGVLSQLQDSGQGPRSITVVPEGDTLRLSMQAVTPTLPGDHQPAQRHMRVDAQALQWLADDLRWPIEISADTVVLGRPDEQ</sequence>
<dbReference type="KEGG" id="xyk:GT347_08670"/>
<gene>
    <name evidence="1" type="ORF">GT347_08670</name>
</gene>
<reference evidence="1 2" key="1">
    <citation type="submission" date="2020-01" db="EMBL/GenBank/DDBJ databases">
        <title>Genome sequencing of strain KACC 21265.</title>
        <authorList>
            <person name="Heo J."/>
            <person name="Kim S.-J."/>
            <person name="Kim J.-S."/>
            <person name="Hong S.-B."/>
            <person name="Kwon S.-W."/>
        </authorList>
    </citation>
    <scope>NUCLEOTIDE SEQUENCE [LARGE SCALE GENOMIC DNA]</scope>
    <source>
        <strain evidence="1 2">KACC 21265</strain>
    </source>
</reference>
<evidence type="ECO:0000313" key="1">
    <source>
        <dbReference type="EMBL" id="QHI98062.1"/>
    </source>
</evidence>
<keyword evidence="2" id="KW-1185">Reference proteome</keyword>